<reference evidence="11 12" key="1">
    <citation type="submission" date="2021-03" db="EMBL/GenBank/DDBJ databases">
        <title>Sequencing the genomes of 1000 actinobacteria strains.</title>
        <authorList>
            <person name="Klenk H.-P."/>
        </authorList>
    </citation>
    <scope>NUCLEOTIDE SEQUENCE [LARGE SCALE GENOMIC DNA]</scope>
    <source>
        <strain evidence="11 12">DSM 44506</strain>
    </source>
</reference>
<evidence type="ECO:0000256" key="8">
    <source>
        <dbReference type="SAM" id="MobiDB-lite"/>
    </source>
</evidence>
<keyword evidence="6 9" id="KW-1133">Transmembrane helix</keyword>
<feature type="transmembrane region" description="Helical" evidence="9">
    <location>
        <begin position="351"/>
        <end position="369"/>
    </location>
</feature>
<gene>
    <name evidence="11" type="ORF">JOF33_001407</name>
</gene>
<dbReference type="InterPro" id="IPR020846">
    <property type="entry name" value="MFS_dom"/>
</dbReference>
<feature type="transmembrane region" description="Helical" evidence="9">
    <location>
        <begin position="454"/>
        <end position="474"/>
    </location>
</feature>
<dbReference type="Proteomes" id="UP001519305">
    <property type="component" value="Unassembled WGS sequence"/>
</dbReference>
<dbReference type="RefSeq" id="WP_083291232.1">
    <property type="nucleotide sequence ID" value="NZ_CP047357.1"/>
</dbReference>
<dbReference type="InterPro" id="IPR036259">
    <property type="entry name" value="MFS_trans_sf"/>
</dbReference>
<evidence type="ECO:0000256" key="7">
    <source>
        <dbReference type="ARBA" id="ARBA00023136"/>
    </source>
</evidence>
<organism evidence="11 12">
    <name type="scientific">Corynebacterium freneyi</name>
    <dbReference type="NCBI Taxonomy" id="134034"/>
    <lineage>
        <taxon>Bacteria</taxon>
        <taxon>Bacillati</taxon>
        <taxon>Actinomycetota</taxon>
        <taxon>Actinomycetes</taxon>
        <taxon>Mycobacteriales</taxon>
        <taxon>Corynebacteriaceae</taxon>
        <taxon>Corynebacterium</taxon>
    </lineage>
</organism>
<accession>A0ABS4U8X2</accession>
<evidence type="ECO:0000313" key="12">
    <source>
        <dbReference type="Proteomes" id="UP001519305"/>
    </source>
</evidence>
<protein>
    <submittedName>
        <fullName evidence="11">DHA2 family lincomycin resistance protein-like MFS transporter</fullName>
    </submittedName>
</protein>
<keyword evidence="7 9" id="KW-0472">Membrane</keyword>
<keyword evidence="3" id="KW-0813">Transport</keyword>
<feature type="transmembrane region" description="Helical" evidence="9">
    <location>
        <begin position="158"/>
        <end position="180"/>
    </location>
</feature>
<dbReference type="CDD" id="cd17503">
    <property type="entry name" value="MFS_LmrB_MDR_like"/>
    <property type="match status" value="1"/>
</dbReference>
<keyword evidence="12" id="KW-1185">Reference proteome</keyword>
<dbReference type="InterPro" id="IPR004638">
    <property type="entry name" value="EmrB-like"/>
</dbReference>
<dbReference type="NCBIfam" id="TIGR00711">
    <property type="entry name" value="efflux_EmrB"/>
    <property type="match status" value="1"/>
</dbReference>
<feature type="transmembrane region" description="Helical" evidence="9">
    <location>
        <begin position="375"/>
        <end position="401"/>
    </location>
</feature>
<feature type="transmembrane region" description="Helical" evidence="9">
    <location>
        <begin position="67"/>
        <end position="89"/>
    </location>
</feature>
<name>A0ABS4U8X2_9CORY</name>
<feature type="transmembrane region" description="Helical" evidence="9">
    <location>
        <begin position="96"/>
        <end position="114"/>
    </location>
</feature>
<dbReference type="PANTHER" id="PTHR42718:SF9">
    <property type="entry name" value="MAJOR FACILITATOR SUPERFAMILY MULTIDRUG TRANSPORTER MFSC"/>
    <property type="match status" value="1"/>
</dbReference>
<dbReference type="SUPFAM" id="SSF103473">
    <property type="entry name" value="MFS general substrate transporter"/>
    <property type="match status" value="1"/>
</dbReference>
<comment type="similarity">
    <text evidence="2">Belongs to the major facilitator superfamily. EmrB family.</text>
</comment>
<dbReference type="PANTHER" id="PTHR42718">
    <property type="entry name" value="MAJOR FACILITATOR SUPERFAMILY MULTIDRUG TRANSPORTER MFSC"/>
    <property type="match status" value="1"/>
</dbReference>
<feature type="transmembrane region" description="Helical" evidence="9">
    <location>
        <begin position="219"/>
        <end position="239"/>
    </location>
</feature>
<feature type="transmembrane region" description="Helical" evidence="9">
    <location>
        <begin position="318"/>
        <end position="339"/>
    </location>
</feature>
<dbReference type="Pfam" id="PF07690">
    <property type="entry name" value="MFS_1"/>
    <property type="match status" value="1"/>
</dbReference>
<evidence type="ECO:0000256" key="1">
    <source>
        <dbReference type="ARBA" id="ARBA00004651"/>
    </source>
</evidence>
<evidence type="ECO:0000313" key="11">
    <source>
        <dbReference type="EMBL" id="MBP2332708.1"/>
    </source>
</evidence>
<evidence type="ECO:0000256" key="5">
    <source>
        <dbReference type="ARBA" id="ARBA00022692"/>
    </source>
</evidence>
<feature type="region of interest" description="Disordered" evidence="8">
    <location>
        <begin position="1"/>
        <end position="22"/>
    </location>
</feature>
<dbReference type="PROSITE" id="PS50850">
    <property type="entry name" value="MFS"/>
    <property type="match status" value="1"/>
</dbReference>
<feature type="transmembrane region" description="Helical" evidence="9">
    <location>
        <begin position="186"/>
        <end position="207"/>
    </location>
</feature>
<evidence type="ECO:0000256" key="2">
    <source>
        <dbReference type="ARBA" id="ARBA00008537"/>
    </source>
</evidence>
<feature type="transmembrane region" description="Helical" evidence="9">
    <location>
        <begin position="245"/>
        <end position="266"/>
    </location>
</feature>
<evidence type="ECO:0000256" key="9">
    <source>
        <dbReference type="SAM" id="Phobius"/>
    </source>
</evidence>
<evidence type="ECO:0000256" key="6">
    <source>
        <dbReference type="ARBA" id="ARBA00022989"/>
    </source>
</evidence>
<feature type="transmembrane region" description="Helical" evidence="9">
    <location>
        <begin position="126"/>
        <end position="146"/>
    </location>
</feature>
<dbReference type="InterPro" id="IPR011701">
    <property type="entry name" value="MFS"/>
</dbReference>
<feature type="compositionally biased region" description="Basic and acidic residues" evidence="8">
    <location>
        <begin position="1"/>
        <end position="20"/>
    </location>
</feature>
<proteinExistence type="inferred from homology"/>
<evidence type="ECO:0000256" key="3">
    <source>
        <dbReference type="ARBA" id="ARBA00022448"/>
    </source>
</evidence>
<sequence>MSSAESAHDGGSKPNDERMETPSGRSPYLAIYVLLAAAFIAILNETVMSVAIPVIKADLDITATLAQWVTTAFLLTMAVVIPVTGFLISKLTLRQLFVVSEGLFVAGTVIGALAPNFTVVIVGRVIQAAGTAVLLPLLMTTVLRLVPEQNRGTMMGNLSIVIAVAPAIGPTVSGFILKLAGNNWHMLFWTMLPIGAAALIVGTVLLPSFGERSDKRIDVISVLLSAVGFGVTVYGLSLVGTDAGAALWISLAVGLTSLVLFGLRQFRLARTDSALLDLRVFRTKSFSISTAILSLGMVAMFGVIIILPLYLALRGVEVLTIGLMLMPGPLVMGLMGPFVGRLYDKYGPRPLVPPGAVMVTLGILGLALIGLHTPLWWIIAAHIVLEIGLGLLFTPLFTWGLSDLPQNLYPDGSAVVNTLQQVFGAVGTAAFVAIAAAATATMTSSTTPTIAETIGGYRIALWVGVGIGVITIALSTQVRRTRKRIELE</sequence>
<feature type="transmembrane region" description="Helical" evidence="9">
    <location>
        <begin position="422"/>
        <end position="442"/>
    </location>
</feature>
<evidence type="ECO:0000256" key="4">
    <source>
        <dbReference type="ARBA" id="ARBA00022475"/>
    </source>
</evidence>
<dbReference type="Gene3D" id="1.20.1250.20">
    <property type="entry name" value="MFS general substrate transporter like domains"/>
    <property type="match status" value="1"/>
</dbReference>
<keyword evidence="5 9" id="KW-0812">Transmembrane</keyword>
<comment type="caution">
    <text evidence="11">The sequence shown here is derived from an EMBL/GenBank/DDBJ whole genome shotgun (WGS) entry which is preliminary data.</text>
</comment>
<feature type="domain" description="Major facilitator superfamily (MFS) profile" evidence="10">
    <location>
        <begin position="30"/>
        <end position="483"/>
    </location>
</feature>
<feature type="transmembrane region" description="Helical" evidence="9">
    <location>
        <begin position="28"/>
        <end position="55"/>
    </location>
</feature>
<dbReference type="Gene3D" id="1.20.1720.10">
    <property type="entry name" value="Multidrug resistance protein D"/>
    <property type="match status" value="1"/>
</dbReference>
<dbReference type="EMBL" id="JAGINY010000001">
    <property type="protein sequence ID" value="MBP2332708.1"/>
    <property type="molecule type" value="Genomic_DNA"/>
</dbReference>
<feature type="transmembrane region" description="Helical" evidence="9">
    <location>
        <begin position="286"/>
        <end position="312"/>
    </location>
</feature>
<comment type="subcellular location">
    <subcellularLocation>
        <location evidence="1">Cell membrane</location>
        <topology evidence="1">Multi-pass membrane protein</topology>
    </subcellularLocation>
</comment>
<dbReference type="PRINTS" id="PR01036">
    <property type="entry name" value="TCRTETB"/>
</dbReference>
<evidence type="ECO:0000259" key="10">
    <source>
        <dbReference type="PROSITE" id="PS50850"/>
    </source>
</evidence>
<keyword evidence="4" id="KW-1003">Cell membrane</keyword>